<accession>A0A8C6XEZ4</accession>
<dbReference type="AlphaFoldDB" id="A0A8C6XEZ4"/>
<keyword evidence="2" id="KW-1185">Reference proteome</keyword>
<reference evidence="1" key="2">
    <citation type="submission" date="2025-09" db="UniProtKB">
        <authorList>
            <consortium name="Ensembl"/>
        </authorList>
    </citation>
    <scope>IDENTIFICATION</scope>
</reference>
<name>A0A8C6XEZ4_NAJNA</name>
<protein>
    <submittedName>
        <fullName evidence="1">Uncharacterized protein</fullName>
    </submittedName>
</protein>
<dbReference type="Ensembl" id="ENSNNAT00000014131.1">
    <property type="protein sequence ID" value="ENSNNAP00000013490.1"/>
    <property type="gene ID" value="ENSNNAG00000009098.1"/>
</dbReference>
<sequence>MPRQCLTNGTPRRLLLWERTGRSEYDAGDFRLAVREKGHAGRGLCGARSFTYRSWGLYRAQRGLEELLKERGPWKETPGGGLRWNRGNQSEQTNGRKIGRLAMATLKC</sequence>
<organism evidence="1 2">
    <name type="scientific">Naja naja</name>
    <name type="common">Indian cobra</name>
    <dbReference type="NCBI Taxonomy" id="35670"/>
    <lineage>
        <taxon>Eukaryota</taxon>
        <taxon>Metazoa</taxon>
        <taxon>Chordata</taxon>
        <taxon>Craniata</taxon>
        <taxon>Vertebrata</taxon>
        <taxon>Euteleostomi</taxon>
        <taxon>Lepidosauria</taxon>
        <taxon>Squamata</taxon>
        <taxon>Bifurcata</taxon>
        <taxon>Unidentata</taxon>
        <taxon>Episquamata</taxon>
        <taxon>Toxicofera</taxon>
        <taxon>Serpentes</taxon>
        <taxon>Colubroidea</taxon>
        <taxon>Elapidae</taxon>
        <taxon>Elapinae</taxon>
        <taxon>Naja</taxon>
    </lineage>
</organism>
<proteinExistence type="predicted"/>
<reference evidence="1" key="1">
    <citation type="submission" date="2025-08" db="UniProtKB">
        <authorList>
            <consortium name="Ensembl"/>
        </authorList>
    </citation>
    <scope>IDENTIFICATION</scope>
</reference>
<evidence type="ECO:0000313" key="2">
    <source>
        <dbReference type="Proteomes" id="UP000694559"/>
    </source>
</evidence>
<dbReference type="Proteomes" id="UP000694559">
    <property type="component" value="Unplaced"/>
</dbReference>
<evidence type="ECO:0000313" key="1">
    <source>
        <dbReference type="Ensembl" id="ENSNNAP00000013490.1"/>
    </source>
</evidence>